<dbReference type="PANTHER" id="PTHR10662">
    <property type="entry name" value="NUCLEAR RNA EXPORT FACTOR"/>
    <property type="match status" value="1"/>
</dbReference>
<keyword evidence="5" id="KW-0677">Repeat</keyword>
<dbReference type="GO" id="GO:0005634">
    <property type="term" value="C:nucleus"/>
    <property type="evidence" value="ECO:0007669"/>
    <property type="project" value="UniProtKB-SubCell"/>
</dbReference>
<gene>
    <name evidence="12" type="primary">LOC113399169</name>
</gene>
<name>A0A8B8IAC2_VANTA</name>
<dbReference type="InterPro" id="IPR018222">
    <property type="entry name" value="Nuclear_transport_factor_2_euk"/>
</dbReference>
<evidence type="ECO:0000256" key="7">
    <source>
        <dbReference type="ARBA" id="ARBA00023242"/>
    </source>
</evidence>
<feature type="compositionally biased region" description="Basic residues" evidence="8">
    <location>
        <begin position="10"/>
        <end position="21"/>
    </location>
</feature>
<dbReference type="Pfam" id="PF03943">
    <property type="entry name" value="TAP_C"/>
    <property type="match status" value="1"/>
</dbReference>
<dbReference type="Gene3D" id="1.10.8.10">
    <property type="entry name" value="DNA helicase RuvA subunit, C-terminal domain"/>
    <property type="match status" value="1"/>
</dbReference>
<dbReference type="Gene3D" id="3.10.450.50">
    <property type="match status" value="1"/>
</dbReference>
<dbReference type="RefSeq" id="XP_026494028.2">
    <property type="nucleotide sequence ID" value="XM_026638243.2"/>
</dbReference>
<accession>A0A8B8IAC2</accession>
<reference evidence="12" key="1">
    <citation type="submission" date="2025-08" db="UniProtKB">
        <authorList>
            <consortium name="RefSeq"/>
        </authorList>
    </citation>
    <scope>IDENTIFICATION</scope>
    <source>
        <tissue evidence="12">Whole body</tissue>
    </source>
</reference>
<proteinExistence type="inferred from homology"/>
<feature type="domain" description="NTF2" evidence="9">
    <location>
        <begin position="806"/>
        <end position="955"/>
    </location>
</feature>
<evidence type="ECO:0000313" key="11">
    <source>
        <dbReference type="Proteomes" id="UP001652626"/>
    </source>
</evidence>
<dbReference type="InterPro" id="IPR001611">
    <property type="entry name" value="Leu-rich_rpt"/>
</dbReference>
<evidence type="ECO:0000313" key="12">
    <source>
        <dbReference type="RefSeq" id="XP_026494028.2"/>
    </source>
</evidence>
<evidence type="ECO:0000256" key="6">
    <source>
        <dbReference type="ARBA" id="ARBA00022816"/>
    </source>
</evidence>
<dbReference type="InterPro" id="IPR032710">
    <property type="entry name" value="NTF2-like_dom_sf"/>
</dbReference>
<dbReference type="SUPFAM" id="SSF46934">
    <property type="entry name" value="UBA-like"/>
    <property type="match status" value="1"/>
</dbReference>
<feature type="region of interest" description="Disordered" evidence="8">
    <location>
        <begin position="379"/>
        <end position="417"/>
    </location>
</feature>
<sequence>MDNNVNLVASRKKKNKRKRKNAFAMRRPQAQPPATDPAATLRGLKTIANLLHIHQQLALTGPRPNYVSDNPRPLMSGPRVSKPMFSGHKMPGFFKPGTMTNTFTSTDSQSTDIEINKYTPDIDDNKFINSPSQKDTSVDIETQISNPHESQCQNAIMNANKPAFKSDLNSTGYYESQNLEATEKQNFKNDAIDKPYDLKKEQSKKITLKNYSRTQDNQFDDFEIYNNPSFMSFETTDEVVDLNDDELIVNRTINDTKQNENQNKNNSLQQNVKSNFQIKLQEQYAKKLEMRNKSEPKTGPELESPVTNNPLQLQDEAKKKANKELLEGLSSDIKRVVQDNIKTNLQWHIFGTNPIAPSVSKRFPAGIPKSFLQLDKYSEPQQQTYSEDPSTSNTPKVDRMPNTNLHDPQMLGQTVSQPQVYSPTDIYQETRSQEDSQDGSESSDVLDAGSKRVSAFQRLGPLAQPKKQKLTINLCLNKEEAVREVIDETHKDIREQEYIKNSTDDIVLKYLPYWPWSKPIALKKSVTARRSKTVMMMEKEQMEEIYDKDNSLIMLSVTGYPPSWTKEVLLDVLLDHLKEKTFIPTFIEFTAKECKFFVFRCRGALVAIHCLGFTIKKDDVELSITISQTQLTDKQVDFVPRLVLRKRLVTLCDGEKVDLSQFTLKKDISHFIYFPLNRMYNQSEIIQIQSDVRWEYLTELDLSSNRLTSIKGFHLQTTTPHLKVLNLSHNYLESVLVLLPCKHLPLKKLILEGNPLCMDYIEPDHYLKVVRTIFPGLRELDGVQITLKGDLPRFLSNYCPEDAHPIVEKFLEVFFPLLDLDNDKRQCIQDMYVRNAVMTITCRSKLRYESAYKHMRNFSIKSQNFLEGNIDCVEGVINIGKLIRKWPQTKHDPTTFTTDVLYHDDNSTIFKVAGILKVTAESLAEEEPLMAFSRTIVLITDNGCEYKIRNELVYWDEPTKEYSSIAFKTVMIPRKTINLKFESIPDDYTKKRLVAVFMTVTELEAKPSERCLELKNWHFQHALEYFMKLLKLDNIQSLHV</sequence>
<keyword evidence="3" id="KW-0813">Transport</keyword>
<keyword evidence="6" id="KW-0509">mRNA transport</keyword>
<dbReference type="InterPro" id="IPR032675">
    <property type="entry name" value="LRR_dom_sf"/>
</dbReference>
<evidence type="ECO:0000256" key="5">
    <source>
        <dbReference type="ARBA" id="ARBA00022737"/>
    </source>
</evidence>
<dbReference type="PROSITE" id="PS50177">
    <property type="entry name" value="NTF2_DOMAIN"/>
    <property type="match status" value="1"/>
</dbReference>
<keyword evidence="7" id="KW-0539">Nucleus</keyword>
<dbReference type="Gene3D" id="3.80.10.10">
    <property type="entry name" value="Ribonuclease Inhibitor"/>
    <property type="match status" value="1"/>
</dbReference>
<dbReference type="Pfam" id="PF24048">
    <property type="entry name" value="LRR_NXF1-5"/>
    <property type="match status" value="1"/>
</dbReference>
<dbReference type="GO" id="GO:0016973">
    <property type="term" value="P:poly(A)+ mRNA export from nucleus"/>
    <property type="evidence" value="ECO:0007669"/>
    <property type="project" value="TreeGrafter"/>
</dbReference>
<dbReference type="Pfam" id="PF22602">
    <property type="entry name" value="NXF_NTF2"/>
    <property type="match status" value="1"/>
</dbReference>
<evidence type="ECO:0000256" key="4">
    <source>
        <dbReference type="ARBA" id="ARBA00022614"/>
    </source>
</evidence>
<keyword evidence="11" id="KW-1185">Reference proteome</keyword>
<dbReference type="InterPro" id="IPR005637">
    <property type="entry name" value="TAP_C_dom"/>
</dbReference>
<dbReference type="OrthoDB" id="25872at2759"/>
<dbReference type="GO" id="GO:0003723">
    <property type="term" value="F:RNA binding"/>
    <property type="evidence" value="ECO:0007669"/>
    <property type="project" value="TreeGrafter"/>
</dbReference>
<evidence type="ECO:0000259" key="10">
    <source>
        <dbReference type="PROSITE" id="PS51281"/>
    </source>
</evidence>
<feature type="region of interest" description="Disordered" evidence="8">
    <location>
        <begin position="292"/>
        <end position="312"/>
    </location>
</feature>
<dbReference type="PROSITE" id="PS51450">
    <property type="entry name" value="LRR"/>
    <property type="match status" value="2"/>
</dbReference>
<dbReference type="InterPro" id="IPR057125">
    <property type="entry name" value="NXF1/2/3/5-like_LRR"/>
</dbReference>
<dbReference type="AlphaFoldDB" id="A0A8B8IAC2"/>
<dbReference type="PROSITE" id="PS51281">
    <property type="entry name" value="TAP_C"/>
    <property type="match status" value="1"/>
</dbReference>
<dbReference type="InterPro" id="IPR009060">
    <property type="entry name" value="UBA-like_sf"/>
</dbReference>
<comment type="similarity">
    <text evidence="2">Belongs to the NXF family.</text>
</comment>
<dbReference type="SUPFAM" id="SSF52058">
    <property type="entry name" value="L domain-like"/>
    <property type="match status" value="1"/>
</dbReference>
<evidence type="ECO:0000256" key="3">
    <source>
        <dbReference type="ARBA" id="ARBA00022448"/>
    </source>
</evidence>
<dbReference type="InterPro" id="IPR002075">
    <property type="entry name" value="NTF2_dom"/>
</dbReference>
<dbReference type="OMA" id="KWPNIQH"/>
<organism evidence="11 12">
    <name type="scientific">Vanessa tameamea</name>
    <name type="common">Kamehameha butterfly</name>
    <dbReference type="NCBI Taxonomy" id="334116"/>
    <lineage>
        <taxon>Eukaryota</taxon>
        <taxon>Metazoa</taxon>
        <taxon>Ecdysozoa</taxon>
        <taxon>Arthropoda</taxon>
        <taxon>Hexapoda</taxon>
        <taxon>Insecta</taxon>
        <taxon>Pterygota</taxon>
        <taxon>Neoptera</taxon>
        <taxon>Endopterygota</taxon>
        <taxon>Lepidoptera</taxon>
        <taxon>Glossata</taxon>
        <taxon>Ditrysia</taxon>
        <taxon>Papilionoidea</taxon>
        <taxon>Nymphalidae</taxon>
        <taxon>Nymphalinae</taxon>
        <taxon>Vanessa</taxon>
    </lineage>
</organism>
<evidence type="ECO:0000256" key="8">
    <source>
        <dbReference type="SAM" id="MobiDB-lite"/>
    </source>
</evidence>
<dbReference type="InterPro" id="IPR030217">
    <property type="entry name" value="NXF_fam"/>
</dbReference>
<feature type="region of interest" description="Disordered" evidence="8">
    <location>
        <begin position="254"/>
        <end position="275"/>
    </location>
</feature>
<evidence type="ECO:0000256" key="1">
    <source>
        <dbReference type="ARBA" id="ARBA00004123"/>
    </source>
</evidence>
<protein>
    <submittedName>
        <fullName evidence="12">Uncharacterized protein LOC113399169 isoform X1</fullName>
    </submittedName>
</protein>
<dbReference type="GeneID" id="113399169"/>
<evidence type="ECO:0000256" key="2">
    <source>
        <dbReference type="ARBA" id="ARBA00009285"/>
    </source>
</evidence>
<feature type="domain" description="TAP-C" evidence="10">
    <location>
        <begin position="988"/>
        <end position="1040"/>
    </location>
</feature>
<feature type="region of interest" description="Disordered" evidence="8">
    <location>
        <begin position="1"/>
        <end position="37"/>
    </location>
</feature>
<dbReference type="PANTHER" id="PTHR10662:SF22">
    <property type="entry name" value="NUCLEAR RNA EXPORT FACTOR 1"/>
    <property type="match status" value="1"/>
</dbReference>
<dbReference type="SUPFAM" id="SSF54427">
    <property type="entry name" value="NTF2-like"/>
    <property type="match status" value="1"/>
</dbReference>
<dbReference type="PRINTS" id="PR00019">
    <property type="entry name" value="LEURICHRPT"/>
</dbReference>
<comment type="subcellular location">
    <subcellularLocation>
        <location evidence="1">Nucleus</location>
    </subcellularLocation>
</comment>
<evidence type="ECO:0000259" key="9">
    <source>
        <dbReference type="PROSITE" id="PS50177"/>
    </source>
</evidence>
<keyword evidence="4" id="KW-0433">Leucine-rich repeat</keyword>
<dbReference type="Proteomes" id="UP001652626">
    <property type="component" value="Chromosome 15"/>
</dbReference>